<dbReference type="Pfam" id="PF01613">
    <property type="entry name" value="Flavin_Reduct"/>
    <property type="match status" value="1"/>
</dbReference>
<dbReference type="SMART" id="SM00903">
    <property type="entry name" value="Flavin_Reduct"/>
    <property type="match status" value="1"/>
</dbReference>
<dbReference type="InterPro" id="IPR050268">
    <property type="entry name" value="NADH-dep_flavin_reductase"/>
</dbReference>
<evidence type="ECO:0000256" key="1">
    <source>
        <dbReference type="ARBA" id="ARBA00023002"/>
    </source>
</evidence>
<dbReference type="PANTHER" id="PTHR30466:SF1">
    <property type="entry name" value="FMN REDUCTASE (NADH) RUTF"/>
    <property type="match status" value="1"/>
</dbReference>
<sequence>MSSPLPRVGHSGLDGDPDGAGHVSADEYRRLMSCYPTGVAIVTAIDHSGAPCGMTCSSLTSVSVEPPTLLVSLRSASRTLDAVRRGGRFAVNLLHSGGRRAAWVFSRRVPDRFSQTMWRPSPGFGAPWLVDDAFAVAECLVTREIVVADHTIVLAEVVGVRQTEATPLVYGMRRFSAWLSDVFTDAPVLG</sequence>
<gene>
    <name evidence="4" type="ORF">GC106_81350</name>
</gene>
<comment type="caution">
    <text evidence="4">The sequence shown here is derived from an EMBL/GenBank/DDBJ whole genome shotgun (WGS) entry which is preliminary data.</text>
</comment>
<keyword evidence="5" id="KW-1185">Reference proteome</keyword>
<accession>A0ABX2FJB1</accession>
<reference evidence="4 5" key="1">
    <citation type="submission" date="2020-01" db="EMBL/GenBank/DDBJ databases">
        <title>Kibdelosporangium persica a novel Actinomycetes from a hot desert in Iran.</title>
        <authorList>
            <person name="Safaei N."/>
            <person name="Zaburannyi N."/>
            <person name="Mueller R."/>
            <person name="Wink J."/>
        </authorList>
    </citation>
    <scope>NUCLEOTIDE SEQUENCE [LARGE SCALE GENOMIC DNA]</scope>
    <source>
        <strain evidence="4 5">4NS15</strain>
    </source>
</reference>
<evidence type="ECO:0000256" key="2">
    <source>
        <dbReference type="SAM" id="MobiDB-lite"/>
    </source>
</evidence>
<name>A0ABX2FJB1_9PSEU</name>
<organism evidence="4 5">
    <name type="scientific">Kibdelosporangium persicum</name>
    <dbReference type="NCBI Taxonomy" id="2698649"/>
    <lineage>
        <taxon>Bacteria</taxon>
        <taxon>Bacillati</taxon>
        <taxon>Actinomycetota</taxon>
        <taxon>Actinomycetes</taxon>
        <taxon>Pseudonocardiales</taxon>
        <taxon>Pseudonocardiaceae</taxon>
        <taxon>Kibdelosporangium</taxon>
    </lineage>
</organism>
<dbReference type="RefSeq" id="WP_217281677.1">
    <property type="nucleotide sequence ID" value="NZ_CBCSGW010000003.1"/>
</dbReference>
<evidence type="ECO:0000313" key="5">
    <source>
        <dbReference type="Proteomes" id="UP000763557"/>
    </source>
</evidence>
<protein>
    <submittedName>
        <fullName evidence="4">Flavin reductase</fullName>
    </submittedName>
</protein>
<evidence type="ECO:0000313" key="4">
    <source>
        <dbReference type="EMBL" id="NRN70861.1"/>
    </source>
</evidence>
<dbReference type="Proteomes" id="UP000763557">
    <property type="component" value="Unassembled WGS sequence"/>
</dbReference>
<dbReference type="InterPro" id="IPR002563">
    <property type="entry name" value="Flavin_Rdtase-like_dom"/>
</dbReference>
<dbReference type="EMBL" id="JAAATY010000046">
    <property type="protein sequence ID" value="NRN70861.1"/>
    <property type="molecule type" value="Genomic_DNA"/>
</dbReference>
<dbReference type="PANTHER" id="PTHR30466">
    <property type="entry name" value="FLAVIN REDUCTASE"/>
    <property type="match status" value="1"/>
</dbReference>
<proteinExistence type="predicted"/>
<keyword evidence="1" id="KW-0560">Oxidoreductase</keyword>
<feature type="domain" description="Flavin reductase like" evidence="3">
    <location>
        <begin position="32"/>
        <end position="177"/>
    </location>
</feature>
<feature type="region of interest" description="Disordered" evidence="2">
    <location>
        <begin position="1"/>
        <end position="20"/>
    </location>
</feature>
<evidence type="ECO:0000259" key="3">
    <source>
        <dbReference type="SMART" id="SM00903"/>
    </source>
</evidence>